<dbReference type="Proteomes" id="UP000039865">
    <property type="component" value="Unassembled WGS sequence"/>
</dbReference>
<sequence>MSKHQSQQSDKDDKSDQNIYGDFDIDKLISQKKKDSQKRHKGVSLKQVESQYKNSTLIQEDASDDPMSKAIGLISAGGKAPQFQYSTLGKFEIRDKKLYVLTFMIYIFYSEEFLVTNIPVNKGKSDYEIELERKRKELEEARLRIMEEQMNLYKIPQHLDVDKISKDRRLIDQTNWVNGLIEVPIAQDKKIQNVEEAEKLRLQQLKKIFVTKDDEVEDQSKQSNQKNQKPKKNELQKLVEFEKNNLRKNRDKINEIEQKRETNRQIERHQND</sequence>
<keyword evidence="4" id="KW-1185">Reference proteome</keyword>
<dbReference type="AlphaFoldDB" id="A0A077ZX12"/>
<dbReference type="EMBL" id="CCKQ01001957">
    <property type="protein sequence ID" value="CDW73051.1"/>
    <property type="molecule type" value="Genomic_DNA"/>
</dbReference>
<feature type="compositionally biased region" description="Basic and acidic residues" evidence="2">
    <location>
        <begin position="251"/>
        <end position="272"/>
    </location>
</feature>
<dbReference type="InterPro" id="IPR010756">
    <property type="entry name" value="Tls1-like"/>
</dbReference>
<evidence type="ECO:0000256" key="2">
    <source>
        <dbReference type="SAM" id="MobiDB-lite"/>
    </source>
</evidence>
<accession>A0A077ZX12</accession>
<proteinExistence type="predicted"/>
<dbReference type="InParanoid" id="A0A077ZX12"/>
<evidence type="ECO:0000313" key="3">
    <source>
        <dbReference type="EMBL" id="CDW73051.1"/>
    </source>
</evidence>
<evidence type="ECO:0000313" key="4">
    <source>
        <dbReference type="Proteomes" id="UP000039865"/>
    </source>
</evidence>
<organism evidence="3 4">
    <name type="scientific">Stylonychia lemnae</name>
    <name type="common">Ciliate</name>
    <dbReference type="NCBI Taxonomy" id="5949"/>
    <lineage>
        <taxon>Eukaryota</taxon>
        <taxon>Sar</taxon>
        <taxon>Alveolata</taxon>
        <taxon>Ciliophora</taxon>
        <taxon>Intramacronucleata</taxon>
        <taxon>Spirotrichea</taxon>
        <taxon>Stichotrichia</taxon>
        <taxon>Sporadotrichida</taxon>
        <taxon>Oxytrichidae</taxon>
        <taxon>Stylonychinae</taxon>
        <taxon>Stylonychia</taxon>
    </lineage>
</organism>
<keyword evidence="1" id="KW-0175">Coiled coil</keyword>
<feature type="coiled-coil region" evidence="1">
    <location>
        <begin position="124"/>
        <end position="151"/>
    </location>
</feature>
<dbReference type="Pfam" id="PF07052">
    <property type="entry name" value="Hep_59"/>
    <property type="match status" value="1"/>
</dbReference>
<gene>
    <name evidence="3" type="primary">Contig3660.g3910</name>
    <name evidence="3" type="ORF">STYLEM_2019</name>
</gene>
<protein>
    <submittedName>
        <fullName evidence="3">Uncharacterized protein</fullName>
    </submittedName>
</protein>
<dbReference type="OrthoDB" id="5627at2759"/>
<evidence type="ECO:0000256" key="1">
    <source>
        <dbReference type="SAM" id="Coils"/>
    </source>
</evidence>
<feature type="region of interest" description="Disordered" evidence="2">
    <location>
        <begin position="215"/>
        <end position="272"/>
    </location>
</feature>
<reference evidence="3 4" key="1">
    <citation type="submission" date="2014-06" db="EMBL/GenBank/DDBJ databases">
        <authorList>
            <person name="Swart Estienne"/>
        </authorList>
    </citation>
    <scope>NUCLEOTIDE SEQUENCE [LARGE SCALE GENOMIC DNA]</scope>
    <source>
        <strain evidence="3 4">130c</strain>
    </source>
</reference>
<name>A0A077ZX12_STYLE</name>
<feature type="compositionally biased region" description="Basic and acidic residues" evidence="2">
    <location>
        <begin position="231"/>
        <end position="245"/>
    </location>
</feature>